<reference evidence="2" key="1">
    <citation type="submission" date="2024-02" db="EMBL/GenBank/DDBJ databases">
        <authorList>
            <consortium name="ELIXIR-Norway"/>
            <consortium name="Elixir Norway"/>
        </authorList>
    </citation>
    <scope>NUCLEOTIDE SEQUENCE</scope>
</reference>
<evidence type="ECO:0000256" key="1">
    <source>
        <dbReference type="SAM" id="MobiDB-lite"/>
    </source>
</evidence>
<dbReference type="EMBL" id="CAXAQS010000612">
    <property type="protein sequence ID" value="CAK9252392.1"/>
    <property type="molecule type" value="Genomic_DNA"/>
</dbReference>
<evidence type="ECO:0000313" key="2">
    <source>
        <dbReference type="EMBL" id="CAK9252392.1"/>
    </source>
</evidence>
<gene>
    <name evidence="2" type="ORF">CSSPJE1EN1_LOCUS27770</name>
</gene>
<keyword evidence="3" id="KW-1185">Reference proteome</keyword>
<comment type="caution">
    <text evidence="2">The sequence shown here is derived from an EMBL/GenBank/DDBJ whole genome shotgun (WGS) entry which is preliminary data.</text>
</comment>
<accession>A0ABP0VE19</accession>
<protein>
    <submittedName>
        <fullName evidence="2">Uncharacterized protein</fullName>
    </submittedName>
</protein>
<name>A0ABP0VE19_9BRYO</name>
<feature type="region of interest" description="Disordered" evidence="1">
    <location>
        <begin position="1"/>
        <end position="46"/>
    </location>
</feature>
<proteinExistence type="predicted"/>
<dbReference type="Proteomes" id="UP001497444">
    <property type="component" value="Unassembled WGS sequence"/>
</dbReference>
<feature type="compositionally biased region" description="Polar residues" evidence="1">
    <location>
        <begin position="1"/>
        <end position="12"/>
    </location>
</feature>
<sequence>MPSIKSDLTNKTYPEKQMRNFTVPDESEPLYDYSQDQGPPPDANNLSVDAINQRLASRGLPPLDGVGLKAVEARNAMKVESVREFENKIAGTDTEMFLGDPSVEAVMEFLEELDEPVLSRLYAAYVELVNETNEKYAIKNEADVQEVAADLKK</sequence>
<organism evidence="2 3">
    <name type="scientific">Sphagnum jensenii</name>
    <dbReference type="NCBI Taxonomy" id="128206"/>
    <lineage>
        <taxon>Eukaryota</taxon>
        <taxon>Viridiplantae</taxon>
        <taxon>Streptophyta</taxon>
        <taxon>Embryophyta</taxon>
        <taxon>Bryophyta</taxon>
        <taxon>Sphagnophytina</taxon>
        <taxon>Sphagnopsida</taxon>
        <taxon>Sphagnales</taxon>
        <taxon>Sphagnaceae</taxon>
        <taxon>Sphagnum</taxon>
    </lineage>
</organism>
<evidence type="ECO:0000313" key="3">
    <source>
        <dbReference type="Proteomes" id="UP001497444"/>
    </source>
</evidence>